<protein>
    <submittedName>
        <fullName evidence="1">Uncharacterized protein</fullName>
    </submittedName>
</protein>
<sequence length="29" mass="3426">MLFLKRKHNPLWGFRQPEISSTSTWPPGN</sequence>
<reference evidence="1" key="2">
    <citation type="journal article" date="2015" name="Fish Shellfish Immunol.">
        <title>Early steps in the European eel (Anguilla anguilla)-Vibrio vulnificus interaction in the gills: Role of the RtxA13 toxin.</title>
        <authorList>
            <person name="Callol A."/>
            <person name="Pajuelo D."/>
            <person name="Ebbesson L."/>
            <person name="Teles M."/>
            <person name="MacKenzie S."/>
            <person name="Amaro C."/>
        </authorList>
    </citation>
    <scope>NUCLEOTIDE SEQUENCE</scope>
</reference>
<accession>A0A0E9VD12</accession>
<dbReference type="AlphaFoldDB" id="A0A0E9VD12"/>
<proteinExistence type="predicted"/>
<dbReference type="EMBL" id="GBXM01032568">
    <property type="protein sequence ID" value="JAH76009.1"/>
    <property type="molecule type" value="Transcribed_RNA"/>
</dbReference>
<name>A0A0E9VD12_ANGAN</name>
<organism evidence="1">
    <name type="scientific">Anguilla anguilla</name>
    <name type="common">European freshwater eel</name>
    <name type="synonym">Muraena anguilla</name>
    <dbReference type="NCBI Taxonomy" id="7936"/>
    <lineage>
        <taxon>Eukaryota</taxon>
        <taxon>Metazoa</taxon>
        <taxon>Chordata</taxon>
        <taxon>Craniata</taxon>
        <taxon>Vertebrata</taxon>
        <taxon>Euteleostomi</taxon>
        <taxon>Actinopterygii</taxon>
        <taxon>Neopterygii</taxon>
        <taxon>Teleostei</taxon>
        <taxon>Anguilliformes</taxon>
        <taxon>Anguillidae</taxon>
        <taxon>Anguilla</taxon>
    </lineage>
</organism>
<evidence type="ECO:0000313" key="1">
    <source>
        <dbReference type="EMBL" id="JAH76009.1"/>
    </source>
</evidence>
<reference evidence="1" key="1">
    <citation type="submission" date="2014-11" db="EMBL/GenBank/DDBJ databases">
        <authorList>
            <person name="Amaro Gonzalez C."/>
        </authorList>
    </citation>
    <scope>NUCLEOTIDE SEQUENCE</scope>
</reference>